<proteinExistence type="predicted"/>
<organism evidence="2">
    <name type="scientific">uncultured Thermomicrobiales bacterium</name>
    <dbReference type="NCBI Taxonomy" id="1645740"/>
    <lineage>
        <taxon>Bacteria</taxon>
        <taxon>Pseudomonadati</taxon>
        <taxon>Thermomicrobiota</taxon>
        <taxon>Thermomicrobia</taxon>
        <taxon>Thermomicrobiales</taxon>
        <taxon>environmental samples</taxon>
    </lineage>
</organism>
<evidence type="ECO:0000313" key="2">
    <source>
        <dbReference type="EMBL" id="CAA9579726.1"/>
    </source>
</evidence>
<protein>
    <submittedName>
        <fullName evidence="2">Uncharacterized protein</fullName>
    </submittedName>
</protein>
<evidence type="ECO:0000256" key="1">
    <source>
        <dbReference type="SAM" id="MobiDB-lite"/>
    </source>
</evidence>
<dbReference type="AlphaFoldDB" id="A0A6J4VLS5"/>
<name>A0A6J4VLS5_9BACT</name>
<dbReference type="EMBL" id="CADCWF010000335">
    <property type="protein sequence ID" value="CAA9579726.1"/>
    <property type="molecule type" value="Genomic_DNA"/>
</dbReference>
<feature type="non-terminal residue" evidence="2">
    <location>
        <position position="33"/>
    </location>
</feature>
<feature type="region of interest" description="Disordered" evidence="1">
    <location>
        <begin position="1"/>
        <end position="33"/>
    </location>
</feature>
<gene>
    <name evidence="2" type="ORF">AVDCRST_MAG59-4569</name>
</gene>
<accession>A0A6J4VLS5</accession>
<sequence length="33" mass="3560">MVATKAIANPRRLSPSARRLRLRSRSGLLSPGA</sequence>
<reference evidence="2" key="1">
    <citation type="submission" date="2020-02" db="EMBL/GenBank/DDBJ databases">
        <authorList>
            <person name="Meier V. D."/>
        </authorList>
    </citation>
    <scope>NUCLEOTIDE SEQUENCE</scope>
    <source>
        <strain evidence="2">AVDCRST_MAG59</strain>
    </source>
</reference>